<dbReference type="SUPFAM" id="SSF46785">
    <property type="entry name" value="Winged helix' DNA-binding domain"/>
    <property type="match status" value="1"/>
</dbReference>
<evidence type="ECO:0000313" key="5">
    <source>
        <dbReference type="EMBL" id="CUX83090.1"/>
    </source>
</evidence>
<keyword evidence="1" id="KW-0805">Transcription regulation</keyword>
<evidence type="ECO:0000256" key="2">
    <source>
        <dbReference type="ARBA" id="ARBA00023125"/>
    </source>
</evidence>
<dbReference type="Pfam" id="PF13412">
    <property type="entry name" value="HTH_24"/>
    <property type="match status" value="1"/>
</dbReference>
<dbReference type="PRINTS" id="PR00033">
    <property type="entry name" value="HTHASNC"/>
</dbReference>
<feature type="domain" description="HTH asnC-type" evidence="4">
    <location>
        <begin position="5"/>
        <end position="66"/>
    </location>
</feature>
<reference evidence="5 8" key="2">
    <citation type="submission" date="2016-01" db="EMBL/GenBank/DDBJ databases">
        <authorList>
            <person name="Varghese N."/>
        </authorList>
    </citation>
    <scope>NUCLEOTIDE SEQUENCE [LARGE SCALE GENOMIC DNA]</scope>
    <source>
        <strain evidence="5 8">HL-91</strain>
    </source>
</reference>
<dbReference type="InterPro" id="IPR011991">
    <property type="entry name" value="ArsR-like_HTH"/>
</dbReference>
<dbReference type="GO" id="GO:0006355">
    <property type="term" value="P:regulation of DNA-templated transcription"/>
    <property type="evidence" value="ECO:0007669"/>
    <property type="project" value="UniProtKB-ARBA"/>
</dbReference>
<evidence type="ECO:0000259" key="4">
    <source>
        <dbReference type="PROSITE" id="PS50956"/>
    </source>
</evidence>
<accession>A0A0N8K8G5</accession>
<keyword evidence="8" id="KW-1185">Reference proteome</keyword>
<dbReference type="GO" id="GO:0005829">
    <property type="term" value="C:cytosol"/>
    <property type="evidence" value="ECO:0007669"/>
    <property type="project" value="TreeGrafter"/>
</dbReference>
<dbReference type="InterPro" id="IPR036390">
    <property type="entry name" value="WH_DNA-bd_sf"/>
</dbReference>
<dbReference type="GO" id="GO:0043565">
    <property type="term" value="F:sequence-specific DNA binding"/>
    <property type="evidence" value="ECO:0007669"/>
    <property type="project" value="InterPro"/>
</dbReference>
<dbReference type="SUPFAM" id="SSF54909">
    <property type="entry name" value="Dimeric alpha+beta barrel"/>
    <property type="match status" value="1"/>
</dbReference>
<comment type="caution">
    <text evidence="6">The sequence shown here is derived from an EMBL/GenBank/DDBJ whole genome shotgun (WGS) entry which is preliminary data.</text>
</comment>
<dbReference type="CDD" id="cd00090">
    <property type="entry name" value="HTH_ARSR"/>
    <property type="match status" value="1"/>
</dbReference>
<dbReference type="InterPro" id="IPR000485">
    <property type="entry name" value="AsnC-type_HTH_dom"/>
</dbReference>
<dbReference type="EMBL" id="FBYC01000004">
    <property type="protein sequence ID" value="CUX83090.1"/>
    <property type="molecule type" value="Genomic_DNA"/>
</dbReference>
<dbReference type="OrthoDB" id="7847328at2"/>
<dbReference type="GO" id="GO:0043200">
    <property type="term" value="P:response to amino acid"/>
    <property type="evidence" value="ECO:0007669"/>
    <property type="project" value="TreeGrafter"/>
</dbReference>
<dbReference type="InterPro" id="IPR011008">
    <property type="entry name" value="Dimeric_a/b-barrel"/>
</dbReference>
<dbReference type="Proteomes" id="UP000050413">
    <property type="component" value="Unassembled WGS sequence"/>
</dbReference>
<reference evidence="6 7" key="1">
    <citation type="submission" date="2015-09" db="EMBL/GenBank/DDBJ databases">
        <title>Identification and resolution of microdiversity through metagenomic sequencing of parallel consortia.</title>
        <authorList>
            <person name="Nelson W.C."/>
            <person name="Romine M.F."/>
            <person name="Lindemann S.R."/>
        </authorList>
    </citation>
    <scope>NUCLEOTIDE SEQUENCE [LARGE SCALE GENOMIC DNA]</scope>
    <source>
        <strain evidence="6">HL-91</strain>
    </source>
</reference>
<dbReference type="Proteomes" id="UP000182045">
    <property type="component" value="Unassembled WGS sequence"/>
</dbReference>
<evidence type="ECO:0000313" key="8">
    <source>
        <dbReference type="Proteomes" id="UP000182045"/>
    </source>
</evidence>
<dbReference type="AlphaFoldDB" id="A0A0N8K8G5"/>
<evidence type="ECO:0000313" key="7">
    <source>
        <dbReference type="Proteomes" id="UP000050413"/>
    </source>
</evidence>
<gene>
    <name evidence="5" type="ORF">Ga0058931_2769</name>
    <name evidence="6" type="ORF">HLUCCA05_11680</name>
</gene>
<keyword evidence="3" id="KW-0804">Transcription</keyword>
<name>A0A0N8K8G5_9RHOB</name>
<dbReference type="PATRIC" id="fig|1666912.4.peg.2553"/>
<dbReference type="EMBL" id="LJSG01000005">
    <property type="protein sequence ID" value="KPP94473.1"/>
    <property type="molecule type" value="Genomic_DNA"/>
</dbReference>
<keyword evidence="2" id="KW-0238">DNA-binding</keyword>
<protein>
    <submittedName>
        <fullName evidence="6">AnsC family transcriptional regulator</fullName>
    </submittedName>
    <submittedName>
        <fullName evidence="5">Transcriptional regulator, AsnC family</fullName>
    </submittedName>
</protein>
<dbReference type="Pfam" id="PF01037">
    <property type="entry name" value="AsnC_trans_reg"/>
    <property type="match status" value="1"/>
</dbReference>
<dbReference type="PROSITE" id="PS50956">
    <property type="entry name" value="HTH_ASNC_2"/>
    <property type="match status" value="1"/>
</dbReference>
<dbReference type="SMART" id="SM00344">
    <property type="entry name" value="HTH_ASNC"/>
    <property type="match status" value="1"/>
</dbReference>
<evidence type="ECO:0000256" key="3">
    <source>
        <dbReference type="ARBA" id="ARBA00023163"/>
    </source>
</evidence>
<dbReference type="RefSeq" id="WP_072246835.1">
    <property type="nucleotide sequence ID" value="NZ_FBYC01000004.1"/>
</dbReference>
<dbReference type="STRING" id="1666912.Ga0058931_2769"/>
<dbReference type="Gene3D" id="1.10.10.10">
    <property type="entry name" value="Winged helix-like DNA-binding domain superfamily/Winged helix DNA-binding domain"/>
    <property type="match status" value="1"/>
</dbReference>
<dbReference type="InterPro" id="IPR036388">
    <property type="entry name" value="WH-like_DNA-bd_sf"/>
</dbReference>
<proteinExistence type="predicted"/>
<dbReference type="InterPro" id="IPR019888">
    <property type="entry name" value="Tscrpt_reg_AsnC-like"/>
</dbReference>
<organism evidence="6 7">
    <name type="scientific">Roseibaca calidilacus</name>
    <dbReference type="NCBI Taxonomy" id="1666912"/>
    <lineage>
        <taxon>Bacteria</taxon>
        <taxon>Pseudomonadati</taxon>
        <taxon>Pseudomonadota</taxon>
        <taxon>Alphaproteobacteria</taxon>
        <taxon>Rhodobacterales</taxon>
        <taxon>Paracoccaceae</taxon>
        <taxon>Roseinatronobacter</taxon>
    </lineage>
</organism>
<dbReference type="PANTHER" id="PTHR30154">
    <property type="entry name" value="LEUCINE-RESPONSIVE REGULATORY PROTEIN"/>
    <property type="match status" value="1"/>
</dbReference>
<dbReference type="PANTHER" id="PTHR30154:SF17">
    <property type="entry name" value="DNA-BINDING TRANSCRIPTIONAL ACTIVATOR DECR"/>
    <property type="match status" value="1"/>
</dbReference>
<evidence type="ECO:0000313" key="6">
    <source>
        <dbReference type="EMBL" id="KPP94473.1"/>
    </source>
</evidence>
<sequence>MPISLDDIDRRILRVLQSDATLSMDALAELAGLSRNACWRRVKLLEQAGVIRARPALLDPDTLGCPLMAVVLIRTSAHDAEWRTRFERAVNAMPQVVSAYRMTGDLDYMLRVRVADMAAYDQFYKALTARVPVSDISASFVMEFLKETTALPL</sequence>
<dbReference type="Gene3D" id="3.30.70.920">
    <property type="match status" value="1"/>
</dbReference>
<evidence type="ECO:0000256" key="1">
    <source>
        <dbReference type="ARBA" id="ARBA00023015"/>
    </source>
</evidence>
<dbReference type="InterPro" id="IPR019887">
    <property type="entry name" value="Tscrpt_reg_AsnC/Lrp_C"/>
</dbReference>